<feature type="transmembrane region" description="Helical" evidence="5">
    <location>
        <begin position="284"/>
        <end position="308"/>
    </location>
</feature>
<protein>
    <submittedName>
        <fullName evidence="6">Divalent metal cation transporter</fullName>
    </submittedName>
</protein>
<keyword evidence="4 5" id="KW-0472">Membrane</keyword>
<evidence type="ECO:0000256" key="2">
    <source>
        <dbReference type="ARBA" id="ARBA00022692"/>
    </source>
</evidence>
<evidence type="ECO:0000256" key="4">
    <source>
        <dbReference type="ARBA" id="ARBA00023136"/>
    </source>
</evidence>
<gene>
    <name evidence="6" type="ORF">E7512_01765</name>
</gene>
<sequence>MSQLEPEQKRIRAALIGAAFMTGASSIGPGFMVQTSLFTAQYGQSLAAVVVAMIVMDTVAKLNIWSILGISGLRGQELANRVLPGSGNVIAILVTFGGFTFAIGNVGGAALGLNAVCGLPLQAGYLLSSGLAVSLFLIKNASNGINWASQVLSVMVLVILLIMAFQTHPPMNRVADGLLFPEQPVSLLVPLITLLGGSTGGYIAYSGAHRFLDAGIFGRENLRGIQKSTLLTCGITGLSRILIFLVVFGVCAAGGNAATYAIEAAENPAAQAFLLGAGELGSRLFGVALFCAGITTTIGSSYTSVSFLKTLYPVVGRNEKWFITGFIVLAAVLIAAIGKATALLVIAGVINGFVLPMTLAITLWSIRDKSIVGEDYRHSRVLTVTGIVITAITAYAAFRALPSSLAMFY</sequence>
<dbReference type="GO" id="GO:0015086">
    <property type="term" value="F:cadmium ion transmembrane transporter activity"/>
    <property type="evidence" value="ECO:0007669"/>
    <property type="project" value="TreeGrafter"/>
</dbReference>
<evidence type="ECO:0000256" key="5">
    <source>
        <dbReference type="SAM" id="Phobius"/>
    </source>
</evidence>
<evidence type="ECO:0000313" key="6">
    <source>
        <dbReference type="EMBL" id="MBE6832306.1"/>
    </source>
</evidence>
<comment type="caution">
    <text evidence="6">The sequence shown here is derived from an EMBL/GenBank/DDBJ whole genome shotgun (WGS) entry which is preliminary data.</text>
</comment>
<feature type="transmembrane region" description="Helical" evidence="5">
    <location>
        <begin position="229"/>
        <end position="250"/>
    </location>
</feature>
<dbReference type="InterPro" id="IPR001046">
    <property type="entry name" value="NRAMP_fam"/>
</dbReference>
<feature type="transmembrane region" description="Helical" evidence="5">
    <location>
        <begin position="378"/>
        <end position="398"/>
    </location>
</feature>
<dbReference type="PANTHER" id="PTHR11706:SF2">
    <property type="entry name" value="TRANSPORTER PROTEIN"/>
    <property type="match status" value="1"/>
</dbReference>
<dbReference type="AlphaFoldDB" id="A0A928Q2X7"/>
<reference evidence="6" key="1">
    <citation type="submission" date="2019-04" db="EMBL/GenBank/DDBJ databases">
        <title>Evolution of Biomass-Degrading Anaerobic Consortia Revealed by Metagenomics.</title>
        <authorList>
            <person name="Peng X."/>
        </authorList>
    </citation>
    <scope>NUCLEOTIDE SEQUENCE</scope>
    <source>
        <strain evidence="6">SIG551</strain>
    </source>
</reference>
<feature type="transmembrane region" description="Helical" evidence="5">
    <location>
        <begin position="343"/>
        <end position="366"/>
    </location>
</feature>
<name>A0A928Q2X7_9FIRM</name>
<feature type="transmembrane region" description="Helical" evidence="5">
    <location>
        <begin position="145"/>
        <end position="165"/>
    </location>
</feature>
<feature type="transmembrane region" description="Helical" evidence="5">
    <location>
        <begin position="119"/>
        <end position="138"/>
    </location>
</feature>
<dbReference type="PANTHER" id="PTHR11706">
    <property type="entry name" value="SOLUTE CARRIER PROTEIN FAMILY 11 MEMBER"/>
    <property type="match status" value="1"/>
</dbReference>
<dbReference type="Proteomes" id="UP000754750">
    <property type="component" value="Unassembled WGS sequence"/>
</dbReference>
<feature type="transmembrane region" description="Helical" evidence="5">
    <location>
        <begin position="185"/>
        <end position="208"/>
    </location>
</feature>
<dbReference type="Pfam" id="PF01566">
    <property type="entry name" value="Nramp"/>
    <property type="match status" value="1"/>
</dbReference>
<feature type="transmembrane region" description="Helical" evidence="5">
    <location>
        <begin position="89"/>
        <end position="113"/>
    </location>
</feature>
<dbReference type="GO" id="GO:0005886">
    <property type="term" value="C:plasma membrane"/>
    <property type="evidence" value="ECO:0007669"/>
    <property type="project" value="TreeGrafter"/>
</dbReference>
<dbReference type="GO" id="GO:0005384">
    <property type="term" value="F:manganese ion transmembrane transporter activity"/>
    <property type="evidence" value="ECO:0007669"/>
    <property type="project" value="TreeGrafter"/>
</dbReference>
<dbReference type="EMBL" id="SVNY01000001">
    <property type="protein sequence ID" value="MBE6832306.1"/>
    <property type="molecule type" value="Genomic_DNA"/>
</dbReference>
<feature type="transmembrane region" description="Helical" evidence="5">
    <location>
        <begin position="45"/>
        <end position="68"/>
    </location>
</feature>
<keyword evidence="2 5" id="KW-0812">Transmembrane</keyword>
<feature type="transmembrane region" description="Helical" evidence="5">
    <location>
        <begin position="320"/>
        <end position="337"/>
    </location>
</feature>
<proteinExistence type="predicted"/>
<dbReference type="GO" id="GO:0034755">
    <property type="term" value="P:iron ion transmembrane transport"/>
    <property type="evidence" value="ECO:0007669"/>
    <property type="project" value="TreeGrafter"/>
</dbReference>
<dbReference type="RefSeq" id="WP_326839819.1">
    <property type="nucleotide sequence ID" value="NZ_SVNY01000001.1"/>
</dbReference>
<evidence type="ECO:0000256" key="3">
    <source>
        <dbReference type="ARBA" id="ARBA00022989"/>
    </source>
</evidence>
<keyword evidence="3 5" id="KW-1133">Transmembrane helix</keyword>
<organism evidence="6 7">
    <name type="scientific">Faecalispora sporosphaeroides</name>
    <dbReference type="NCBI Taxonomy" id="1549"/>
    <lineage>
        <taxon>Bacteria</taxon>
        <taxon>Bacillati</taxon>
        <taxon>Bacillota</taxon>
        <taxon>Clostridia</taxon>
        <taxon>Eubacteriales</taxon>
        <taxon>Oscillospiraceae</taxon>
        <taxon>Faecalispora</taxon>
    </lineage>
</organism>
<comment type="subcellular location">
    <subcellularLocation>
        <location evidence="1">Membrane</location>
        <topology evidence="1">Multi-pass membrane protein</topology>
    </subcellularLocation>
</comment>
<feature type="transmembrane region" description="Helical" evidence="5">
    <location>
        <begin position="12"/>
        <end position="33"/>
    </location>
</feature>
<evidence type="ECO:0000313" key="7">
    <source>
        <dbReference type="Proteomes" id="UP000754750"/>
    </source>
</evidence>
<accession>A0A928Q2X7</accession>
<evidence type="ECO:0000256" key="1">
    <source>
        <dbReference type="ARBA" id="ARBA00004141"/>
    </source>
</evidence>